<dbReference type="InterPro" id="IPR035986">
    <property type="entry name" value="PKD_dom_sf"/>
</dbReference>
<reference evidence="3" key="1">
    <citation type="journal article" date="2018" name="Int. J. Syst. Evol. Microbiol.">
        <title>Jatrophihabitans telluris sp. nov., isolated from sediment soil of lava forest wetlands and the emended description of the genus Jatrophihabitans.</title>
        <authorList>
            <person name="Lee K.C."/>
            <person name="Suh M.K."/>
            <person name="Eom M.K."/>
            <person name="Kim K.K."/>
            <person name="Kim J.S."/>
            <person name="Kim D.S."/>
            <person name="Ko S.H."/>
            <person name="Shin Y.K."/>
            <person name="Lee J.S."/>
        </authorList>
    </citation>
    <scope>NUCLEOTIDE SEQUENCE</scope>
    <source>
        <strain evidence="3">N237</strain>
    </source>
</reference>
<dbReference type="InterPro" id="IPR011047">
    <property type="entry name" value="Quinoprotein_ADH-like_sf"/>
</dbReference>
<dbReference type="Pfam" id="PF18911">
    <property type="entry name" value="PKD_4"/>
    <property type="match status" value="1"/>
</dbReference>
<feature type="domain" description="PKD" evidence="2">
    <location>
        <begin position="555"/>
        <end position="636"/>
    </location>
</feature>
<dbReference type="RefSeq" id="WP_249773270.1">
    <property type="nucleotide sequence ID" value="NZ_CP097332.1"/>
</dbReference>
<keyword evidence="4" id="KW-1185">Reference proteome</keyword>
<protein>
    <submittedName>
        <fullName evidence="3">PKD domain-containing protein</fullName>
    </submittedName>
</protein>
<dbReference type="CDD" id="cd00146">
    <property type="entry name" value="PKD"/>
    <property type="match status" value="1"/>
</dbReference>
<dbReference type="SMART" id="SM00089">
    <property type="entry name" value="PKD"/>
    <property type="match status" value="1"/>
</dbReference>
<name>A0ABY4R0K7_9ACTN</name>
<feature type="chain" id="PRO_5045975158" evidence="1">
    <location>
        <begin position="43"/>
        <end position="856"/>
    </location>
</feature>
<dbReference type="Gene3D" id="2.60.40.10">
    <property type="entry name" value="Immunoglobulins"/>
    <property type="match status" value="2"/>
</dbReference>
<reference evidence="3" key="2">
    <citation type="submission" date="2022-05" db="EMBL/GenBank/DDBJ databases">
        <authorList>
            <person name="Kim J.-S."/>
            <person name="Lee K."/>
            <person name="Suh M."/>
            <person name="Eom M."/>
            <person name="Kim J.-S."/>
            <person name="Kim D.-S."/>
            <person name="Ko S.-H."/>
            <person name="Shin Y."/>
            <person name="Lee J.-S."/>
        </authorList>
    </citation>
    <scope>NUCLEOTIDE SEQUENCE</scope>
    <source>
        <strain evidence="3">N237</strain>
    </source>
</reference>
<organism evidence="3 4">
    <name type="scientific">Jatrophihabitans telluris</name>
    <dbReference type="NCBI Taxonomy" id="2038343"/>
    <lineage>
        <taxon>Bacteria</taxon>
        <taxon>Bacillati</taxon>
        <taxon>Actinomycetota</taxon>
        <taxon>Actinomycetes</taxon>
        <taxon>Jatrophihabitantales</taxon>
        <taxon>Jatrophihabitantaceae</taxon>
        <taxon>Jatrophihabitans</taxon>
    </lineage>
</organism>
<dbReference type="InterPro" id="IPR000601">
    <property type="entry name" value="PKD_dom"/>
</dbReference>
<dbReference type="SUPFAM" id="SSF50998">
    <property type="entry name" value="Quinoprotein alcohol dehydrogenase-like"/>
    <property type="match status" value="1"/>
</dbReference>
<dbReference type="Proteomes" id="UP001056336">
    <property type="component" value="Chromosome"/>
</dbReference>
<dbReference type="InterPro" id="IPR015943">
    <property type="entry name" value="WD40/YVTN_repeat-like_dom_sf"/>
</dbReference>
<sequence length="856" mass="86554">MSTVSRYSATAARRPRRGLVALVAAALTVGVLSVATTAPAVADTLPPNGTPATVSDDSLPVWQINGVVWAQVVVGNTVYATGSFTSARPPGSTAGNNEVARSNLLAYDITTGNLITSFNHALNAQGLAIAASPDGTRLYVGGDFTTVDGVSHSRLAAFDLSTGGLVNSFAPLMGTTVRAVAATNTTVYAGGDFSAVGGVARAKIAAVDTSGALTTWNPGAGAPVTALAMSPDGTKLIVGGRFTTLAGVSRYGLGAVSAATGLATNWVANPVVRDAGNNSSITSLNSDGTNIYGSGYVFGSGGNVEGTFAIKDDGSLVWLNDCHGDTYSAYPIGSVVYSVAHSHFCGNMGAFPETNPRSYHHALASTTYATGTLSRNTINGYTNFQGQPDSTQLDWYPDLSTGSYTGQGQAAWSVTGNAQYVVLAGEFPIVNGKAQQGLARFAVANLATNKLGPTASAKITPTASMQNSTSIKLTWGTTWDPDNGALTYKVYRDGSTIALNSRTVDTRFWTAPNPTQAFTDTNVPNGSHTYVIKVSDGWGNTIASAASNVVTIAGSNNAPTASFTNACTALDCTFDGSASSDSDGSISSYAWDFGDSTTAAGPTPAHSYSAAGTYTVTLTVTDNLGATGQQSTAVTVVQGNPLPPGAFAYDTFDRTVASGWGGAILGGAWSGSTGALSVTPGAGNLTLNTPAGSASAYLASTAHADSVVTAAVSLNQLATGGGSYFGLLARRLDTTHNYTGRVRITSAGAVLVSLTKLDGSSTAVTLGTEKGVAGLTYTPGSKLDLQLAVTTSGGLNHLSVTAWADGTPQPAAQLSFDDTSTALQAAGAVGAWGYLSGSSTVTGIVNSVSAFQAVAP</sequence>
<dbReference type="InterPro" id="IPR013783">
    <property type="entry name" value="Ig-like_fold"/>
</dbReference>
<feature type="signal peptide" evidence="1">
    <location>
        <begin position="1"/>
        <end position="42"/>
    </location>
</feature>
<dbReference type="InterPro" id="IPR022409">
    <property type="entry name" value="PKD/Chitinase_dom"/>
</dbReference>
<evidence type="ECO:0000313" key="4">
    <source>
        <dbReference type="Proteomes" id="UP001056336"/>
    </source>
</evidence>
<dbReference type="Gene3D" id="2.130.10.10">
    <property type="entry name" value="YVTN repeat-like/Quinoprotein amine dehydrogenase"/>
    <property type="match status" value="1"/>
</dbReference>
<keyword evidence="1" id="KW-0732">Signal</keyword>
<dbReference type="EMBL" id="CP097332">
    <property type="protein sequence ID" value="UQX89374.1"/>
    <property type="molecule type" value="Genomic_DNA"/>
</dbReference>
<evidence type="ECO:0000259" key="2">
    <source>
        <dbReference type="PROSITE" id="PS50093"/>
    </source>
</evidence>
<accession>A0ABY4R0K7</accession>
<proteinExistence type="predicted"/>
<gene>
    <name evidence="3" type="ORF">M6D93_05055</name>
</gene>
<evidence type="ECO:0000313" key="3">
    <source>
        <dbReference type="EMBL" id="UQX89374.1"/>
    </source>
</evidence>
<dbReference type="PROSITE" id="PS50093">
    <property type="entry name" value="PKD"/>
    <property type="match status" value="1"/>
</dbReference>
<evidence type="ECO:0000256" key="1">
    <source>
        <dbReference type="SAM" id="SignalP"/>
    </source>
</evidence>
<dbReference type="SUPFAM" id="SSF49299">
    <property type="entry name" value="PKD domain"/>
    <property type="match status" value="1"/>
</dbReference>